<sequence>MSEENINEPVETGTGASADELVRRQEFDTEGPLELDLGVTIGRVELVLDGDSGASVELRHDAGDQPFWVDGVSSLLSWVGERFGDQLGVDAGSSPAEAVRQARIELLGTRLIVQAPKAWQLRNVPLAVKVHAPAGSHVEVRAGAADVTVTGSAGRTDVLTGSGKVSLDRADGSVTVRTGTGAIKLGPTLAGLQLRSGSGSVEASSIAGSATLTTGTGDVWLGAVAGEVMARTGSGDLSVADAASGSLELITGSGEVRVGIRGGTLAEVDLTSSAGKVSSELDVADTPPEGDVRLRVRARTGSGNAVVTRAAQ</sequence>
<dbReference type="RefSeq" id="WP_345401750.1">
    <property type="nucleotide sequence ID" value="NZ_BAABHG010000013.1"/>
</dbReference>
<dbReference type="Pfam" id="PF13349">
    <property type="entry name" value="DUF4097"/>
    <property type="match status" value="1"/>
</dbReference>
<gene>
    <name evidence="3" type="ORF">ACFSYJ_00035</name>
</gene>
<keyword evidence="4" id="KW-1185">Reference proteome</keyword>
<comment type="caution">
    <text evidence="3">The sequence shown here is derived from an EMBL/GenBank/DDBJ whole genome shotgun (WGS) entry which is preliminary data.</text>
</comment>
<protein>
    <submittedName>
        <fullName evidence="3">DUF4097 domain-containing protein</fullName>
    </submittedName>
</protein>
<evidence type="ECO:0000259" key="2">
    <source>
        <dbReference type="Pfam" id="PF13349"/>
    </source>
</evidence>
<dbReference type="InterPro" id="IPR025164">
    <property type="entry name" value="Toastrack_DUF4097"/>
</dbReference>
<organism evidence="3 4">
    <name type="scientific">Amycolatopsis samaneae</name>
    <dbReference type="NCBI Taxonomy" id="664691"/>
    <lineage>
        <taxon>Bacteria</taxon>
        <taxon>Bacillati</taxon>
        <taxon>Actinomycetota</taxon>
        <taxon>Actinomycetes</taxon>
        <taxon>Pseudonocardiales</taxon>
        <taxon>Pseudonocardiaceae</taxon>
        <taxon>Amycolatopsis</taxon>
    </lineage>
</organism>
<evidence type="ECO:0000313" key="4">
    <source>
        <dbReference type="Proteomes" id="UP001597419"/>
    </source>
</evidence>
<accession>A0ABW5G677</accession>
<dbReference type="Proteomes" id="UP001597419">
    <property type="component" value="Unassembled WGS sequence"/>
</dbReference>
<dbReference type="PANTHER" id="PTHR34094:SF1">
    <property type="entry name" value="PROTEIN FAM185A"/>
    <property type="match status" value="1"/>
</dbReference>
<feature type="domain" description="DUF4097" evidence="2">
    <location>
        <begin position="160"/>
        <end position="281"/>
    </location>
</feature>
<name>A0ABW5G677_9PSEU</name>
<reference evidence="4" key="1">
    <citation type="journal article" date="2019" name="Int. J. Syst. Evol. Microbiol.">
        <title>The Global Catalogue of Microorganisms (GCM) 10K type strain sequencing project: providing services to taxonomists for standard genome sequencing and annotation.</title>
        <authorList>
            <consortium name="The Broad Institute Genomics Platform"/>
            <consortium name="The Broad Institute Genome Sequencing Center for Infectious Disease"/>
            <person name="Wu L."/>
            <person name="Ma J."/>
        </authorList>
    </citation>
    <scope>NUCLEOTIDE SEQUENCE [LARGE SCALE GENOMIC DNA]</scope>
    <source>
        <strain evidence="4">CGMCC 4.7643</strain>
    </source>
</reference>
<feature type="region of interest" description="Disordered" evidence="1">
    <location>
        <begin position="1"/>
        <end position="21"/>
    </location>
</feature>
<evidence type="ECO:0000313" key="3">
    <source>
        <dbReference type="EMBL" id="MFD2456958.1"/>
    </source>
</evidence>
<dbReference type="EMBL" id="JBHUKU010000001">
    <property type="protein sequence ID" value="MFD2456958.1"/>
    <property type="molecule type" value="Genomic_DNA"/>
</dbReference>
<evidence type="ECO:0000256" key="1">
    <source>
        <dbReference type="SAM" id="MobiDB-lite"/>
    </source>
</evidence>
<proteinExistence type="predicted"/>
<dbReference type="PANTHER" id="PTHR34094">
    <property type="match status" value="1"/>
</dbReference>